<feature type="domain" description="4Fe-4S ferredoxin-type" evidence="8">
    <location>
        <begin position="213"/>
        <end position="248"/>
    </location>
</feature>
<dbReference type="InterPro" id="IPR017896">
    <property type="entry name" value="4Fe4S_Fe-S-bd"/>
</dbReference>
<evidence type="ECO:0000256" key="5">
    <source>
        <dbReference type="ARBA" id="ARBA00023004"/>
    </source>
</evidence>
<dbReference type="AlphaFoldDB" id="A0A840BLG3"/>
<keyword evidence="7" id="KW-0812">Transmembrane</keyword>
<dbReference type="Proteomes" id="UP000561045">
    <property type="component" value="Unassembled WGS sequence"/>
</dbReference>
<sequence>MSAPAAAPRRVIPIASVDAPRRHRLQTRRILFQAGFFVLFILAPVFNLLRYDLVAGHAWFLGMPWHIGLDDFAAGRIDAAQAAAQVLLKLLLPILATAVAVLGVAWRWGRLYCGWLCPHFSVVETVNRLMRRASGKHSVWDAHPGPLLHDGGERWLIRPNGSTERLDARWWFVVVPFAVGFAFIWAVVLLTYLLPPFEIYHNLFTASLTRNQALFIGVATLVLTGEFLFARHLFCRYGCAVGMLQSVAWIANRRAMVVGFARERAADCATCPQTLGAGETACADVCPMRLNPRDLKRRMFACTQCAQCVVACSDIQTDNPRGSLLEWTSGDAAAHREGGFAHKKHQE</sequence>
<keyword evidence="1" id="KW-0813">Transport</keyword>
<dbReference type="SUPFAM" id="SSF54862">
    <property type="entry name" value="4Fe-4S ferredoxins"/>
    <property type="match status" value="1"/>
</dbReference>
<evidence type="ECO:0000313" key="10">
    <source>
        <dbReference type="Proteomes" id="UP000561045"/>
    </source>
</evidence>
<dbReference type="EMBL" id="JACIET010000001">
    <property type="protein sequence ID" value="MBB4011337.1"/>
    <property type="molecule type" value="Genomic_DNA"/>
</dbReference>
<dbReference type="PANTHER" id="PTHR30176">
    <property type="entry name" value="FERREDOXIN-TYPE PROTEIN NAPH"/>
    <property type="match status" value="1"/>
</dbReference>
<accession>A0A840BLG3</accession>
<evidence type="ECO:0000256" key="7">
    <source>
        <dbReference type="SAM" id="Phobius"/>
    </source>
</evidence>
<feature type="transmembrane region" description="Helical" evidence="7">
    <location>
        <begin position="214"/>
        <end position="234"/>
    </location>
</feature>
<feature type="domain" description="4Fe-4S ferredoxin-type" evidence="8">
    <location>
        <begin position="92"/>
        <end position="136"/>
    </location>
</feature>
<keyword evidence="5" id="KW-0408">Iron</keyword>
<name>A0A840BLG3_9RHOO</name>
<evidence type="ECO:0000256" key="3">
    <source>
        <dbReference type="ARBA" id="ARBA00022723"/>
    </source>
</evidence>
<keyword evidence="4" id="KW-0249">Electron transport</keyword>
<gene>
    <name evidence="9" type="ORF">GGR36_000645</name>
</gene>
<feature type="transmembrane region" description="Helical" evidence="7">
    <location>
        <begin position="170"/>
        <end position="194"/>
    </location>
</feature>
<keyword evidence="2" id="KW-0004">4Fe-4S</keyword>
<proteinExistence type="predicted"/>
<keyword evidence="3" id="KW-0479">Metal-binding</keyword>
<dbReference type="GO" id="GO:0005886">
    <property type="term" value="C:plasma membrane"/>
    <property type="evidence" value="ECO:0007669"/>
    <property type="project" value="TreeGrafter"/>
</dbReference>
<dbReference type="Pfam" id="PF12801">
    <property type="entry name" value="Fer4_5"/>
    <property type="match status" value="2"/>
</dbReference>
<reference evidence="9 10" key="1">
    <citation type="submission" date="2020-08" db="EMBL/GenBank/DDBJ databases">
        <title>Genomic Encyclopedia of Type Strains, Phase IV (KMG-IV): sequencing the most valuable type-strain genomes for metagenomic binning, comparative biology and taxonomic classification.</title>
        <authorList>
            <person name="Goeker M."/>
        </authorList>
    </citation>
    <scope>NUCLEOTIDE SEQUENCE [LARGE SCALE GENOMIC DNA]</scope>
    <source>
        <strain evidence="9 10">DSM 106739</strain>
    </source>
</reference>
<dbReference type="InterPro" id="IPR051684">
    <property type="entry name" value="Electron_Trans/Redox"/>
</dbReference>
<keyword evidence="10" id="KW-1185">Reference proteome</keyword>
<evidence type="ECO:0000256" key="4">
    <source>
        <dbReference type="ARBA" id="ARBA00022982"/>
    </source>
</evidence>
<evidence type="ECO:0000313" key="9">
    <source>
        <dbReference type="EMBL" id="MBB4011337.1"/>
    </source>
</evidence>
<keyword evidence="7" id="KW-0472">Membrane</keyword>
<dbReference type="GO" id="GO:0051539">
    <property type="term" value="F:4 iron, 4 sulfur cluster binding"/>
    <property type="evidence" value="ECO:0007669"/>
    <property type="project" value="UniProtKB-KW"/>
</dbReference>
<organism evidence="9 10">
    <name type="scientific">Niveibacterium umoris</name>
    <dbReference type="NCBI Taxonomy" id="1193620"/>
    <lineage>
        <taxon>Bacteria</taxon>
        <taxon>Pseudomonadati</taxon>
        <taxon>Pseudomonadota</taxon>
        <taxon>Betaproteobacteria</taxon>
        <taxon>Rhodocyclales</taxon>
        <taxon>Rhodocyclaceae</taxon>
        <taxon>Niveibacterium</taxon>
    </lineage>
</organism>
<dbReference type="RefSeq" id="WP_183631777.1">
    <property type="nucleotide sequence ID" value="NZ_BAABLE010000011.1"/>
</dbReference>
<evidence type="ECO:0000256" key="1">
    <source>
        <dbReference type="ARBA" id="ARBA00022448"/>
    </source>
</evidence>
<evidence type="ECO:0000256" key="2">
    <source>
        <dbReference type="ARBA" id="ARBA00022485"/>
    </source>
</evidence>
<feature type="transmembrane region" description="Helical" evidence="7">
    <location>
        <begin position="30"/>
        <end position="49"/>
    </location>
</feature>
<dbReference type="PANTHER" id="PTHR30176:SF3">
    <property type="entry name" value="FERREDOXIN-TYPE PROTEIN NAPH"/>
    <property type="match status" value="1"/>
</dbReference>
<protein>
    <submittedName>
        <fullName evidence="9">Polyferredoxin</fullName>
    </submittedName>
</protein>
<evidence type="ECO:0000259" key="8">
    <source>
        <dbReference type="Pfam" id="PF12801"/>
    </source>
</evidence>
<evidence type="ECO:0000256" key="6">
    <source>
        <dbReference type="ARBA" id="ARBA00023014"/>
    </source>
</evidence>
<keyword evidence="7" id="KW-1133">Transmembrane helix</keyword>
<comment type="caution">
    <text evidence="9">The sequence shown here is derived from an EMBL/GenBank/DDBJ whole genome shotgun (WGS) entry which is preliminary data.</text>
</comment>
<keyword evidence="6" id="KW-0411">Iron-sulfur</keyword>
<feature type="transmembrane region" description="Helical" evidence="7">
    <location>
        <begin position="86"/>
        <end position="106"/>
    </location>
</feature>
<dbReference type="GO" id="GO:0046872">
    <property type="term" value="F:metal ion binding"/>
    <property type="evidence" value="ECO:0007669"/>
    <property type="project" value="UniProtKB-KW"/>
</dbReference>